<comment type="caution">
    <text evidence="3">The sequence shown here is derived from an EMBL/GenBank/DDBJ whole genome shotgun (WGS) entry which is preliminary data.</text>
</comment>
<feature type="region of interest" description="Disordered" evidence="1">
    <location>
        <begin position="77"/>
        <end position="96"/>
    </location>
</feature>
<keyword evidence="4" id="KW-1185">Reference proteome</keyword>
<feature type="compositionally biased region" description="Basic residues" evidence="1">
    <location>
        <begin position="518"/>
        <end position="528"/>
    </location>
</feature>
<dbReference type="InterPro" id="IPR029058">
    <property type="entry name" value="AB_hydrolase_fold"/>
</dbReference>
<feature type="compositionally biased region" description="Low complexity" evidence="1">
    <location>
        <begin position="367"/>
        <end position="379"/>
    </location>
</feature>
<accession>A0AA40ATS6</accession>
<dbReference type="GeneID" id="85316980"/>
<evidence type="ECO:0000313" key="3">
    <source>
        <dbReference type="EMBL" id="KAK0721877.1"/>
    </source>
</evidence>
<dbReference type="RefSeq" id="XP_060297801.1">
    <property type="nucleotide sequence ID" value="XM_060433710.1"/>
</dbReference>
<gene>
    <name evidence="3" type="ORF">B0T26DRAFT_195095</name>
</gene>
<dbReference type="AlphaFoldDB" id="A0AA40ATS6"/>
<feature type="compositionally biased region" description="Basic and acidic residues" evidence="1">
    <location>
        <begin position="480"/>
        <end position="490"/>
    </location>
</feature>
<feature type="compositionally biased region" description="Basic and acidic residues" evidence="1">
    <location>
        <begin position="282"/>
        <end position="295"/>
    </location>
</feature>
<dbReference type="PANTHER" id="PTHR43433">
    <property type="entry name" value="HYDROLASE, ALPHA/BETA FOLD FAMILY PROTEIN"/>
    <property type="match status" value="1"/>
</dbReference>
<reference evidence="3" key="1">
    <citation type="submission" date="2023-06" db="EMBL/GenBank/DDBJ databases">
        <title>Genome-scale phylogeny and comparative genomics of the fungal order Sordariales.</title>
        <authorList>
            <consortium name="Lawrence Berkeley National Laboratory"/>
            <person name="Hensen N."/>
            <person name="Bonometti L."/>
            <person name="Westerberg I."/>
            <person name="Brannstrom I.O."/>
            <person name="Guillou S."/>
            <person name="Cros-Aarteil S."/>
            <person name="Calhoun S."/>
            <person name="Haridas S."/>
            <person name="Kuo A."/>
            <person name="Mondo S."/>
            <person name="Pangilinan J."/>
            <person name="Riley R."/>
            <person name="LaButti K."/>
            <person name="Andreopoulos B."/>
            <person name="Lipzen A."/>
            <person name="Chen C."/>
            <person name="Yanf M."/>
            <person name="Daum C."/>
            <person name="Ng V."/>
            <person name="Clum A."/>
            <person name="Steindorff A."/>
            <person name="Ohm R."/>
            <person name="Martin F."/>
            <person name="Silar P."/>
            <person name="Natvig D."/>
            <person name="Lalanne C."/>
            <person name="Gautier V."/>
            <person name="Ament-velasquez S.L."/>
            <person name="Kruys A."/>
            <person name="Hutchinson M.I."/>
            <person name="Powell A.J."/>
            <person name="Barry K."/>
            <person name="Miller A.N."/>
            <person name="Grigoriev I.V."/>
            <person name="Debuchy R."/>
            <person name="Gladieux P."/>
            <person name="Thoren M.H."/>
            <person name="Johannesson H."/>
        </authorList>
    </citation>
    <scope>NUCLEOTIDE SEQUENCE</scope>
    <source>
        <strain evidence="3">SMH2392-1A</strain>
    </source>
</reference>
<sequence>MDHTSSTPTFPPIPRKARERGERERGRPREQERDQAQPTSRRHNAPYAIPTPEPTQDRENDIFADWSDRDRQRYVNRYLRDRDDDKVSPPVPGSPEVISSLITSLSAISRPLSNHFDGPSYLSPIGGARTPNNLSSPGSPTGHSGGSFGVDYGAFSQPSLAELREEDVPLDELAASAPVIRTSKPPSGYSSLTSPKSPKSPANRDTSGLKSLLSRGSGALSRPSSRGSLASATESIGKLSVERVAEPLSPGTEGKGLTRQKSHDSWGKKSGRNQRGLMYMSSKERLREKENDKKRASIGAVGGNPNGLGVSNGNLTPRLDPLSAESVINEESNPDSPPRRERTSFGGGEGVPNPRQIPTRDSSLRKTGSGAKRSSARASRTSKRDSDGGPNATIHEIDEQSSGGRTNRGDTARQRPGATSAKELDPQRLSADLPRSNTTSFSKPRPDIYSSSPSTPAAAMFPDTDPLDDGAPSPAIAQGRRRDRESSADARHRRRSGHLTPDLHSGYNSETGGGVTLKVKRSSSRLKRLSGAASPTPDKASDKGVASGNTHSDQPHIAYERPRSADSIDDAVESYLCSPRLSQKIRHPQTGRVISFSEVGDPNGSAVFCCVGMGLTRYITAFYDELALTLKLRLITPDRPGVGDSEPYAEGTATPLGWPDDVYAICQSLKITKFSILAHSAGAIYALATALRMPQHIRGRIHLLAPWIPPSQMSVFGASSQTPLPPTNAIPTSQRILRALPTPFLKAANSSFMTATSSSITSSLPKQKRAKRDKKSAAAKEASRNSNQSGVENKENNGHGGSAPKDLQPSQPADEDMDRIRPTGASPTMVGPGGTNPSHTDGNSSHRHNRSNSSQHGSRRQSEKEEHILATAAALANSQLADRERQQMYDNRLTHAIWHLATTGANPAVDLLVCLERRHTIGFRYVDITRPVVIHHGSRDTRVPVENVKWLGKTMRRCEVRVLEGEGHGLMASAQVMGGVLMDVSREWEEWSRVTGATRREHERTRRGTVGQGW</sequence>
<feature type="compositionally biased region" description="Polar residues" evidence="1">
    <location>
        <begin position="184"/>
        <end position="193"/>
    </location>
</feature>
<organism evidence="3 4">
    <name type="scientific">Lasiosphaeria miniovina</name>
    <dbReference type="NCBI Taxonomy" id="1954250"/>
    <lineage>
        <taxon>Eukaryota</taxon>
        <taxon>Fungi</taxon>
        <taxon>Dikarya</taxon>
        <taxon>Ascomycota</taxon>
        <taxon>Pezizomycotina</taxon>
        <taxon>Sordariomycetes</taxon>
        <taxon>Sordariomycetidae</taxon>
        <taxon>Sordariales</taxon>
        <taxon>Lasiosphaeriaceae</taxon>
        <taxon>Lasiosphaeria</taxon>
    </lineage>
</organism>
<dbReference type="InterPro" id="IPR050471">
    <property type="entry name" value="AB_hydrolase"/>
</dbReference>
<feature type="region of interest" description="Disordered" evidence="1">
    <location>
        <begin position="1"/>
        <end position="67"/>
    </location>
</feature>
<evidence type="ECO:0000256" key="1">
    <source>
        <dbReference type="SAM" id="MobiDB-lite"/>
    </source>
</evidence>
<evidence type="ECO:0000313" key="4">
    <source>
        <dbReference type="Proteomes" id="UP001172101"/>
    </source>
</evidence>
<feature type="compositionally biased region" description="Polar residues" evidence="1">
    <location>
        <begin position="755"/>
        <end position="765"/>
    </location>
</feature>
<evidence type="ECO:0000259" key="2">
    <source>
        <dbReference type="Pfam" id="PF00561"/>
    </source>
</evidence>
<dbReference type="Proteomes" id="UP001172101">
    <property type="component" value="Unassembled WGS sequence"/>
</dbReference>
<proteinExistence type="predicted"/>
<dbReference type="PANTHER" id="PTHR43433:SF10">
    <property type="entry name" value="AB HYDROLASE-1 DOMAIN-CONTAINING PROTEIN"/>
    <property type="match status" value="1"/>
</dbReference>
<dbReference type="EMBL" id="JAUIRO010000003">
    <property type="protein sequence ID" value="KAK0721877.1"/>
    <property type="molecule type" value="Genomic_DNA"/>
</dbReference>
<feature type="compositionally biased region" description="Basic and acidic residues" evidence="1">
    <location>
        <begin position="19"/>
        <end position="35"/>
    </location>
</feature>
<feature type="region of interest" description="Disordered" evidence="1">
    <location>
        <begin position="110"/>
        <end position="151"/>
    </location>
</feature>
<dbReference type="Pfam" id="PF00561">
    <property type="entry name" value="Abhydrolase_1"/>
    <property type="match status" value="1"/>
</dbReference>
<feature type="compositionally biased region" description="Basic and acidic residues" evidence="1">
    <location>
        <begin position="77"/>
        <end position="87"/>
    </location>
</feature>
<feature type="region of interest" description="Disordered" evidence="1">
    <location>
        <begin position="755"/>
        <end position="866"/>
    </location>
</feature>
<dbReference type="Gene3D" id="3.40.50.1820">
    <property type="entry name" value="alpha/beta hydrolase"/>
    <property type="match status" value="1"/>
</dbReference>
<dbReference type="SUPFAM" id="SSF53474">
    <property type="entry name" value="alpha/beta-Hydrolases"/>
    <property type="match status" value="1"/>
</dbReference>
<feature type="compositionally biased region" description="Low complexity" evidence="1">
    <location>
        <begin position="208"/>
        <end position="232"/>
    </location>
</feature>
<feature type="compositionally biased region" description="Basic and acidic residues" evidence="1">
    <location>
        <begin position="55"/>
        <end position="67"/>
    </location>
</feature>
<protein>
    <recommendedName>
        <fullName evidence="2">AB hydrolase-1 domain-containing protein</fullName>
    </recommendedName>
</protein>
<name>A0AA40ATS6_9PEZI</name>
<feature type="domain" description="AB hydrolase-1" evidence="2">
    <location>
        <begin position="631"/>
        <end position="713"/>
    </location>
</feature>
<feature type="region of interest" description="Disordered" evidence="1">
    <location>
        <begin position="163"/>
        <end position="564"/>
    </location>
</feature>
<dbReference type="InterPro" id="IPR000073">
    <property type="entry name" value="AB_hydrolase_1"/>
</dbReference>